<gene>
    <name evidence="2" type="ORF">PUN28_003968</name>
</gene>
<comment type="caution">
    <text evidence="2">The sequence shown here is derived from an EMBL/GenBank/DDBJ whole genome shotgun (WGS) entry which is preliminary data.</text>
</comment>
<protein>
    <submittedName>
        <fullName evidence="2">Uncharacterized protein</fullName>
    </submittedName>
</protein>
<organism evidence="2 3">
    <name type="scientific">Cardiocondyla obscurior</name>
    <dbReference type="NCBI Taxonomy" id="286306"/>
    <lineage>
        <taxon>Eukaryota</taxon>
        <taxon>Metazoa</taxon>
        <taxon>Ecdysozoa</taxon>
        <taxon>Arthropoda</taxon>
        <taxon>Hexapoda</taxon>
        <taxon>Insecta</taxon>
        <taxon>Pterygota</taxon>
        <taxon>Neoptera</taxon>
        <taxon>Endopterygota</taxon>
        <taxon>Hymenoptera</taxon>
        <taxon>Apocrita</taxon>
        <taxon>Aculeata</taxon>
        <taxon>Formicoidea</taxon>
        <taxon>Formicidae</taxon>
        <taxon>Myrmicinae</taxon>
        <taxon>Cardiocondyla</taxon>
    </lineage>
</organism>
<dbReference type="EMBL" id="JADYXP020000003">
    <property type="protein sequence ID" value="KAL0128954.1"/>
    <property type="molecule type" value="Genomic_DNA"/>
</dbReference>
<name>A0AAW2GNY1_9HYME</name>
<dbReference type="AlphaFoldDB" id="A0AAW2GNY1"/>
<feature type="compositionally biased region" description="Basic residues" evidence="1">
    <location>
        <begin position="31"/>
        <end position="45"/>
    </location>
</feature>
<reference evidence="2 3" key="1">
    <citation type="submission" date="2023-03" db="EMBL/GenBank/DDBJ databases">
        <title>High recombination rates correlate with genetic variation in Cardiocondyla obscurior ants.</title>
        <authorList>
            <person name="Errbii M."/>
        </authorList>
    </citation>
    <scope>NUCLEOTIDE SEQUENCE [LARGE SCALE GENOMIC DNA]</scope>
    <source>
        <strain evidence="2">Alpha-2009</strain>
        <tissue evidence="2">Whole body</tissue>
    </source>
</reference>
<evidence type="ECO:0000313" key="2">
    <source>
        <dbReference type="EMBL" id="KAL0128954.1"/>
    </source>
</evidence>
<feature type="region of interest" description="Disordered" evidence="1">
    <location>
        <begin position="22"/>
        <end position="45"/>
    </location>
</feature>
<evidence type="ECO:0000256" key="1">
    <source>
        <dbReference type="SAM" id="MobiDB-lite"/>
    </source>
</evidence>
<dbReference type="Proteomes" id="UP001430953">
    <property type="component" value="Unassembled WGS sequence"/>
</dbReference>
<keyword evidence="3" id="KW-1185">Reference proteome</keyword>
<evidence type="ECO:0000313" key="3">
    <source>
        <dbReference type="Proteomes" id="UP001430953"/>
    </source>
</evidence>
<sequence>MLRVRKMRIIAIVVGLEKPARLMQSSTGKSDRKRNNRDKKIKKKDRLKLTVDRSSAIRLLVNRAISSENAMDAIACSLCQLNVDAMRV</sequence>
<accession>A0AAW2GNY1</accession>
<proteinExistence type="predicted"/>